<dbReference type="EMBL" id="BAAARK010000040">
    <property type="protein sequence ID" value="GAA2686825.1"/>
    <property type="molecule type" value="Genomic_DNA"/>
</dbReference>
<reference evidence="2 3" key="1">
    <citation type="journal article" date="2019" name="Int. J. Syst. Evol. Microbiol.">
        <title>The Global Catalogue of Microorganisms (GCM) 10K type strain sequencing project: providing services to taxonomists for standard genome sequencing and annotation.</title>
        <authorList>
            <consortium name="The Broad Institute Genomics Platform"/>
            <consortium name="The Broad Institute Genome Sequencing Center for Infectious Disease"/>
            <person name="Wu L."/>
            <person name="Ma J."/>
        </authorList>
    </citation>
    <scope>NUCLEOTIDE SEQUENCE [LARGE SCALE GENOMIC DNA]</scope>
    <source>
        <strain evidence="2 3">JCM 16374</strain>
    </source>
</reference>
<comment type="caution">
    <text evidence="2">The sequence shown here is derived from an EMBL/GenBank/DDBJ whole genome shotgun (WGS) entry which is preliminary data.</text>
</comment>
<protein>
    <submittedName>
        <fullName evidence="2">Uncharacterized protein</fullName>
    </submittedName>
</protein>
<feature type="region of interest" description="Disordered" evidence="1">
    <location>
        <begin position="1"/>
        <end position="20"/>
    </location>
</feature>
<dbReference type="Proteomes" id="UP001500994">
    <property type="component" value="Unassembled WGS sequence"/>
</dbReference>
<proteinExistence type="predicted"/>
<keyword evidence="3" id="KW-1185">Reference proteome</keyword>
<organism evidence="2 3">
    <name type="scientific">Streptomyces lunalinharesii</name>
    <dbReference type="NCBI Taxonomy" id="333384"/>
    <lineage>
        <taxon>Bacteria</taxon>
        <taxon>Bacillati</taxon>
        <taxon>Actinomycetota</taxon>
        <taxon>Actinomycetes</taxon>
        <taxon>Kitasatosporales</taxon>
        <taxon>Streptomycetaceae</taxon>
        <taxon>Streptomyces</taxon>
    </lineage>
</organism>
<evidence type="ECO:0000256" key="1">
    <source>
        <dbReference type="SAM" id="MobiDB-lite"/>
    </source>
</evidence>
<name>A0ABN3SVC3_9ACTN</name>
<accession>A0ABN3SVC3</accession>
<gene>
    <name evidence="2" type="ORF">GCM10009864_70610</name>
</gene>
<evidence type="ECO:0000313" key="2">
    <source>
        <dbReference type="EMBL" id="GAA2686825.1"/>
    </source>
</evidence>
<evidence type="ECO:0000313" key="3">
    <source>
        <dbReference type="Proteomes" id="UP001500994"/>
    </source>
</evidence>
<dbReference type="RefSeq" id="WP_344583465.1">
    <property type="nucleotide sequence ID" value="NZ_BAAARK010000040.1"/>
</dbReference>
<sequence>MSTTRRRPLGHGPQQTHTAATVARDVQPHVRAVEADVDRTPLRLGIGLDDELARLRDRGILGPQTAPH</sequence>